<name>A0ABU8ZQJ3_9BIFI</name>
<dbReference type="EMBL" id="JBANBB010000001">
    <property type="protein sequence ID" value="MEK0307041.1"/>
    <property type="molecule type" value="Genomic_DNA"/>
</dbReference>
<organism evidence="1 2">
    <name type="scientific">Bifidobacterium favimelis</name>
    <dbReference type="NCBI Taxonomy" id="3122979"/>
    <lineage>
        <taxon>Bacteria</taxon>
        <taxon>Bacillati</taxon>
        <taxon>Actinomycetota</taxon>
        <taxon>Actinomycetes</taxon>
        <taxon>Bifidobacteriales</taxon>
        <taxon>Bifidobacteriaceae</taxon>
        <taxon>Bifidobacterium</taxon>
    </lineage>
</organism>
<dbReference type="PANTHER" id="PTHR34374">
    <property type="entry name" value="LARGE RIBOSOMAL RNA SUBUNIT ACCUMULATION PROTEIN YCED HOMOLOG 1, CHLOROPLASTIC"/>
    <property type="match status" value="1"/>
</dbReference>
<accession>A0ABU8ZQJ3</accession>
<gene>
    <name evidence="1" type="ORF">V8P97_06155</name>
</gene>
<protein>
    <submittedName>
        <fullName evidence="1">DUF177 domain-containing protein</fullName>
    </submittedName>
</protein>
<dbReference type="InterPro" id="IPR003772">
    <property type="entry name" value="YceD"/>
</dbReference>
<reference evidence="1 2" key="1">
    <citation type="submission" date="2024-02" db="EMBL/GenBank/DDBJ databases">
        <title>Bifidobacterium honeyensis sp. nov., isolated from the comb honey.</title>
        <authorList>
            <person name="Liu W."/>
            <person name="Li Y."/>
        </authorList>
    </citation>
    <scope>NUCLEOTIDE SEQUENCE [LARGE SCALE GENOMIC DNA]</scope>
    <source>
        <strain evidence="1 2">IMAU50988</strain>
    </source>
</reference>
<keyword evidence="2" id="KW-1185">Reference proteome</keyword>
<proteinExistence type="predicted"/>
<comment type="caution">
    <text evidence="1">The sequence shown here is derived from an EMBL/GenBank/DDBJ whole genome shotgun (WGS) entry which is preliminary data.</text>
</comment>
<sequence length="207" mass="22688">MSRPEDSPWAVSVAQVAARAGRSRQVDADFPAPDGIGDTICGVKEGAPVHVSGSFDSIVDGLIFNGHVRAPLHAECVRCLTPISRDLDLDVVAFFPYKPPEEKYHGKEEFVVGEDEEAEEEYPLAEGGAFADLEALLRDELVDALPVKPLCRPDCKGLCPQCGINLNEHPDHHHEVTDFRWSALEEIKRKLEESPEEPGQEGGKPGR</sequence>
<dbReference type="PANTHER" id="PTHR34374:SF1">
    <property type="entry name" value="LARGE RIBOSOMAL RNA SUBUNIT ACCUMULATION PROTEIN YCED HOMOLOG 1, CHLOROPLASTIC"/>
    <property type="match status" value="1"/>
</dbReference>
<dbReference type="Pfam" id="PF02620">
    <property type="entry name" value="YceD"/>
    <property type="match status" value="1"/>
</dbReference>
<evidence type="ECO:0000313" key="2">
    <source>
        <dbReference type="Proteomes" id="UP001373159"/>
    </source>
</evidence>
<dbReference type="Proteomes" id="UP001373159">
    <property type="component" value="Unassembled WGS sequence"/>
</dbReference>
<dbReference type="RefSeq" id="WP_340469614.1">
    <property type="nucleotide sequence ID" value="NZ_JBANBB010000001.1"/>
</dbReference>
<evidence type="ECO:0000313" key="1">
    <source>
        <dbReference type="EMBL" id="MEK0307041.1"/>
    </source>
</evidence>